<evidence type="ECO:0000313" key="2">
    <source>
        <dbReference type="Proteomes" id="UP001162992"/>
    </source>
</evidence>
<evidence type="ECO:0000313" key="1">
    <source>
        <dbReference type="EMBL" id="KAJ7556733.1"/>
    </source>
</evidence>
<keyword evidence="2" id="KW-1185">Reference proteome</keyword>
<comment type="caution">
    <text evidence="1">The sequence shown here is derived from an EMBL/GenBank/DDBJ whole genome shotgun (WGS) entry which is preliminary data.</text>
</comment>
<protein>
    <submittedName>
        <fullName evidence="1">Uncharacterized protein</fullName>
    </submittedName>
</protein>
<proteinExistence type="predicted"/>
<organism evidence="1 2">
    <name type="scientific">Diphasiastrum complanatum</name>
    <name type="common">Issler's clubmoss</name>
    <name type="synonym">Lycopodium complanatum</name>
    <dbReference type="NCBI Taxonomy" id="34168"/>
    <lineage>
        <taxon>Eukaryota</taxon>
        <taxon>Viridiplantae</taxon>
        <taxon>Streptophyta</taxon>
        <taxon>Embryophyta</taxon>
        <taxon>Tracheophyta</taxon>
        <taxon>Lycopodiopsida</taxon>
        <taxon>Lycopodiales</taxon>
        <taxon>Lycopodiaceae</taxon>
        <taxon>Lycopodioideae</taxon>
        <taxon>Diphasiastrum</taxon>
    </lineage>
</organism>
<name>A0ACC2DRD3_DIPCM</name>
<sequence>MDSRSCFNMTYFQQCKFAVFVERTQQEHEGRILMHKKPGCCYGVIKKERQGRKRFLSWLEGLAQFNLYLHICDGVRSNIPGSEIFSTRVQGVCIAICQARMWT</sequence>
<dbReference type="EMBL" id="CM055096">
    <property type="protein sequence ID" value="KAJ7556733.1"/>
    <property type="molecule type" value="Genomic_DNA"/>
</dbReference>
<reference evidence="2" key="1">
    <citation type="journal article" date="2024" name="Proc. Natl. Acad. Sci. U.S.A.">
        <title>Extraordinary preservation of gene collinearity over three hundred million years revealed in homosporous lycophytes.</title>
        <authorList>
            <person name="Li C."/>
            <person name="Wickell D."/>
            <person name="Kuo L.Y."/>
            <person name="Chen X."/>
            <person name="Nie B."/>
            <person name="Liao X."/>
            <person name="Peng D."/>
            <person name="Ji J."/>
            <person name="Jenkins J."/>
            <person name="Williams M."/>
            <person name="Shu S."/>
            <person name="Plott C."/>
            <person name="Barry K."/>
            <person name="Rajasekar S."/>
            <person name="Grimwood J."/>
            <person name="Han X."/>
            <person name="Sun S."/>
            <person name="Hou Z."/>
            <person name="He W."/>
            <person name="Dai G."/>
            <person name="Sun C."/>
            <person name="Schmutz J."/>
            <person name="Leebens-Mack J.H."/>
            <person name="Li F.W."/>
            <person name="Wang L."/>
        </authorList>
    </citation>
    <scope>NUCLEOTIDE SEQUENCE [LARGE SCALE GENOMIC DNA]</scope>
    <source>
        <strain evidence="2">cv. PW_Plant_1</strain>
    </source>
</reference>
<accession>A0ACC2DRD3</accession>
<gene>
    <name evidence="1" type="ORF">O6H91_05G095800</name>
</gene>
<dbReference type="Proteomes" id="UP001162992">
    <property type="component" value="Chromosome 5"/>
</dbReference>